<dbReference type="EMBL" id="JAWIZZ010000055">
    <property type="protein sequence ID" value="KAK5774194.1"/>
    <property type="molecule type" value="Genomic_DNA"/>
</dbReference>
<evidence type="ECO:0000313" key="4">
    <source>
        <dbReference type="Proteomes" id="UP001306508"/>
    </source>
</evidence>
<keyword evidence="1" id="KW-0175">Coiled coil</keyword>
<evidence type="ECO:0000313" key="3">
    <source>
        <dbReference type="EMBL" id="KAK5774194.1"/>
    </source>
</evidence>
<proteinExistence type="predicted"/>
<keyword evidence="4" id="KW-1185">Reference proteome</keyword>
<organism evidence="3 4">
    <name type="scientific">Arxiozyma heterogenica</name>
    <dbReference type="NCBI Taxonomy" id="278026"/>
    <lineage>
        <taxon>Eukaryota</taxon>
        <taxon>Fungi</taxon>
        <taxon>Dikarya</taxon>
        <taxon>Ascomycota</taxon>
        <taxon>Saccharomycotina</taxon>
        <taxon>Saccharomycetes</taxon>
        <taxon>Saccharomycetales</taxon>
        <taxon>Saccharomycetaceae</taxon>
        <taxon>Arxiozyma</taxon>
    </lineage>
</organism>
<feature type="coiled-coil region" evidence="1">
    <location>
        <begin position="94"/>
        <end position="121"/>
    </location>
</feature>
<evidence type="ECO:0000256" key="1">
    <source>
        <dbReference type="SAM" id="Coils"/>
    </source>
</evidence>
<protein>
    <submittedName>
        <fullName evidence="3">Uncharacterized protein</fullName>
    </submittedName>
</protein>
<evidence type="ECO:0000256" key="2">
    <source>
        <dbReference type="SAM" id="MobiDB-lite"/>
    </source>
</evidence>
<feature type="region of interest" description="Disordered" evidence="2">
    <location>
        <begin position="319"/>
        <end position="346"/>
    </location>
</feature>
<gene>
    <name evidence="3" type="ORF">RI543_004481</name>
</gene>
<sequence>MDSNYMRLALRWPDDLREKLKQSHQLLKESYLEPSHKITKPKNTKIGKKINIPGITDTSLENSTATTKAKVNPIFTSTEFTRTTLNESTGPKTYAQQSKEIKELQKKISRLLQQRELEKTKQQQQQQHELKKCLDMKYQWKTPHKFYKAEVLGIKPVHIVEDSDIPSDSEKRKEEIYKVYKLKKPIKSQPEPVKFPKSAILEIKRNVDLDFSKLIMVAIDPRARTTNTFYFGYLVGNKLSVYCQYFHNHVLCNSKITFKDANELKLKLARRCRNHLMSSHGVESTVDKAKLLETINPLKVDMLVQILLSKRKLPWDNERAKKIESSDDKSGNKKKNKEEDDQDGKKGIMKDVSIDLTDKTKNSLSNVGISIRSEDKVKNNKDIISNNTVQIVINDRNQLNEKNGKINPNLNLNLNLNPNPNPNPIAIIQERSYLQLSSGGNNHINNISFNDNGNNGNNNNIMNTTNTIITDSNSNTHNNTNTFVNTQGGININRLTNNATIDNSIHNNNSSGNSGGKNIPETNIITNTTANITVDNISRNTQVDKNLIYPAISSSPYQSNTLQQRNGNYPDFPIIDERGYQINTLFKGT</sequence>
<feature type="compositionally biased region" description="Basic and acidic residues" evidence="2">
    <location>
        <begin position="319"/>
        <end position="331"/>
    </location>
</feature>
<name>A0AAN7ZRJ8_9SACH</name>
<reference evidence="4" key="1">
    <citation type="submission" date="2023-07" db="EMBL/GenBank/DDBJ databases">
        <title>A draft genome of Kazachstania heterogenica Y-27499.</title>
        <authorList>
            <person name="Donic C."/>
            <person name="Kralova J.S."/>
            <person name="Fidel L."/>
            <person name="Ben-Dor S."/>
            <person name="Jung S."/>
        </authorList>
    </citation>
    <scope>NUCLEOTIDE SEQUENCE [LARGE SCALE GENOMIC DNA]</scope>
    <source>
        <strain evidence="4">Y27499</strain>
    </source>
</reference>
<comment type="caution">
    <text evidence="3">The sequence shown here is derived from an EMBL/GenBank/DDBJ whole genome shotgun (WGS) entry which is preliminary data.</text>
</comment>
<accession>A0AAN7ZRJ8</accession>
<dbReference type="Proteomes" id="UP001306508">
    <property type="component" value="Unassembled WGS sequence"/>
</dbReference>
<dbReference type="AlphaFoldDB" id="A0AAN7ZRJ8"/>